<gene>
    <name evidence="7" type="ORF">DES32_0440</name>
</gene>
<proteinExistence type="predicted"/>
<dbReference type="PANTHER" id="PTHR47036">
    <property type="entry name" value="COBALT-FACTOR III C(17)-METHYLTRANSFERASE-RELATED"/>
    <property type="match status" value="1"/>
</dbReference>
<evidence type="ECO:0000256" key="2">
    <source>
        <dbReference type="ARBA" id="ARBA00022573"/>
    </source>
</evidence>
<protein>
    <submittedName>
        <fullName evidence="7">Precorrin-3B C17-methyltransferase</fullName>
    </submittedName>
</protein>
<dbReference type="InterPro" id="IPR035996">
    <property type="entry name" value="4pyrrol_Methylase_sf"/>
</dbReference>
<keyword evidence="8" id="KW-1185">Reference proteome</keyword>
<dbReference type="PANTHER" id="PTHR47036:SF1">
    <property type="entry name" value="COBALT-FACTOR III C(17)-METHYLTRANSFERASE-RELATED"/>
    <property type="match status" value="1"/>
</dbReference>
<dbReference type="SUPFAM" id="SSF53790">
    <property type="entry name" value="Tetrapyrrole methylase"/>
    <property type="match status" value="1"/>
</dbReference>
<dbReference type="GO" id="GO:0032259">
    <property type="term" value="P:methylation"/>
    <property type="evidence" value="ECO:0007669"/>
    <property type="project" value="UniProtKB-KW"/>
</dbReference>
<dbReference type="Proteomes" id="UP000256900">
    <property type="component" value="Unassembled WGS sequence"/>
</dbReference>
<dbReference type="GO" id="GO:0009236">
    <property type="term" value="P:cobalamin biosynthetic process"/>
    <property type="evidence" value="ECO:0007669"/>
    <property type="project" value="UniProtKB-UniPathway"/>
</dbReference>
<dbReference type="Gene3D" id="3.30.950.10">
    <property type="entry name" value="Methyltransferase, Cobalt-precorrin-4 Transmethylase, Domain 2"/>
    <property type="match status" value="1"/>
</dbReference>
<dbReference type="RefSeq" id="WP_115835024.1">
    <property type="nucleotide sequence ID" value="NZ_CP025086.1"/>
</dbReference>
<keyword evidence="5" id="KW-0949">S-adenosyl-L-methionine</keyword>
<comment type="caution">
    <text evidence="7">The sequence shown here is derived from an EMBL/GenBank/DDBJ whole genome shotgun (WGS) entry which is preliminary data.</text>
</comment>
<dbReference type="EMBL" id="QUMO01000001">
    <property type="protein sequence ID" value="REF89222.1"/>
    <property type="molecule type" value="Genomic_DNA"/>
</dbReference>
<dbReference type="UniPathway" id="UPA00148"/>
<keyword evidence="2" id="KW-0169">Cobalamin biosynthesis</keyword>
<evidence type="ECO:0000256" key="3">
    <source>
        <dbReference type="ARBA" id="ARBA00022603"/>
    </source>
</evidence>
<organism evidence="7 8">
    <name type="scientific">Methylovirgula ligni</name>
    <dbReference type="NCBI Taxonomy" id="569860"/>
    <lineage>
        <taxon>Bacteria</taxon>
        <taxon>Pseudomonadati</taxon>
        <taxon>Pseudomonadota</taxon>
        <taxon>Alphaproteobacteria</taxon>
        <taxon>Hyphomicrobiales</taxon>
        <taxon>Beijerinckiaceae</taxon>
        <taxon>Methylovirgula</taxon>
    </lineage>
</organism>
<keyword evidence="4 7" id="KW-0808">Transferase</keyword>
<evidence type="ECO:0000259" key="6">
    <source>
        <dbReference type="Pfam" id="PF00590"/>
    </source>
</evidence>
<evidence type="ECO:0000313" key="7">
    <source>
        <dbReference type="EMBL" id="REF89222.1"/>
    </source>
</evidence>
<dbReference type="Pfam" id="PF00590">
    <property type="entry name" value="TP_methylase"/>
    <property type="match status" value="1"/>
</dbReference>
<sequence length="254" mass="27072">MSAGSLAIVGLGPGPHELMTFEADAAIRSASDLVGYGPYLDRLPALPEQKRHASDNRVEIDRARQALDLALGGARVAVVSGGDPGVFAMAAAVFEAVERGDPRWRDLDIEIHPGVSAMLAVAARLGAPLGHDFAVISLSDNLKPWDAIARRLTAAAQADFVMALYNPASKARPHLIHDVFKLLRGLKAPETIVAFARAVNRPDERIELTTLGAADPSVADMSTLVLIGSSATRRVTRGNGGFWVYSPRSYGDMR</sequence>
<dbReference type="InterPro" id="IPR014776">
    <property type="entry name" value="4pyrrole_Mease_sub2"/>
</dbReference>
<dbReference type="InterPro" id="IPR051810">
    <property type="entry name" value="Precorrin_MeTrfase"/>
</dbReference>
<dbReference type="NCBIfam" id="TIGR01466">
    <property type="entry name" value="cobJ_cbiH"/>
    <property type="match status" value="1"/>
</dbReference>
<reference evidence="7 8" key="1">
    <citation type="submission" date="2018-08" db="EMBL/GenBank/DDBJ databases">
        <title>Genomic Encyclopedia of Type Strains, Phase IV (KMG-IV): sequencing the most valuable type-strain genomes for metagenomic binning, comparative biology and taxonomic classification.</title>
        <authorList>
            <person name="Goeker M."/>
        </authorList>
    </citation>
    <scope>NUCLEOTIDE SEQUENCE [LARGE SCALE GENOMIC DNA]</scope>
    <source>
        <strain evidence="7 8">BW863</strain>
    </source>
</reference>
<dbReference type="InterPro" id="IPR014777">
    <property type="entry name" value="4pyrrole_Mease_sub1"/>
</dbReference>
<evidence type="ECO:0000256" key="5">
    <source>
        <dbReference type="ARBA" id="ARBA00022691"/>
    </source>
</evidence>
<feature type="domain" description="Tetrapyrrole methylase" evidence="6">
    <location>
        <begin position="6"/>
        <end position="214"/>
    </location>
</feature>
<dbReference type="InterPro" id="IPR006363">
    <property type="entry name" value="Cbl_synth_CobJ/CibH_dom"/>
</dbReference>
<dbReference type="InterPro" id="IPR000878">
    <property type="entry name" value="4pyrrol_Mease"/>
</dbReference>
<comment type="pathway">
    <text evidence="1">Cofactor biosynthesis; adenosylcobalamin biosynthesis.</text>
</comment>
<name>A0A3D9Z233_9HYPH</name>
<dbReference type="AlphaFoldDB" id="A0A3D9Z233"/>
<evidence type="ECO:0000256" key="1">
    <source>
        <dbReference type="ARBA" id="ARBA00004953"/>
    </source>
</evidence>
<dbReference type="OrthoDB" id="9772960at2"/>
<dbReference type="Gene3D" id="3.40.1010.10">
    <property type="entry name" value="Cobalt-precorrin-4 Transmethylase, Domain 1"/>
    <property type="match status" value="1"/>
</dbReference>
<dbReference type="CDD" id="cd11646">
    <property type="entry name" value="Precorrin_3B_C17_MT"/>
    <property type="match status" value="1"/>
</dbReference>
<keyword evidence="3 7" id="KW-0489">Methyltransferase</keyword>
<dbReference type="GO" id="GO:0008168">
    <property type="term" value="F:methyltransferase activity"/>
    <property type="evidence" value="ECO:0007669"/>
    <property type="project" value="UniProtKB-KW"/>
</dbReference>
<evidence type="ECO:0000313" key="8">
    <source>
        <dbReference type="Proteomes" id="UP000256900"/>
    </source>
</evidence>
<accession>A0A3D9Z233</accession>
<evidence type="ECO:0000256" key="4">
    <source>
        <dbReference type="ARBA" id="ARBA00022679"/>
    </source>
</evidence>